<dbReference type="InterPro" id="IPR006164">
    <property type="entry name" value="DNA_bd_Ku70/Ku80"/>
</dbReference>
<dbReference type="NCBIfam" id="TIGR02772">
    <property type="entry name" value="Ku_bact"/>
    <property type="match status" value="1"/>
</dbReference>
<evidence type="ECO:0000259" key="3">
    <source>
        <dbReference type="SMART" id="SM00559"/>
    </source>
</evidence>
<dbReference type="GO" id="GO:0003690">
    <property type="term" value="F:double-stranded DNA binding"/>
    <property type="evidence" value="ECO:0007669"/>
    <property type="project" value="UniProtKB-UniRule"/>
</dbReference>
<comment type="subunit">
    <text evidence="2">Homodimer. Interacts with LigD.</text>
</comment>
<dbReference type="Gene3D" id="2.40.290.10">
    <property type="match status" value="1"/>
</dbReference>
<dbReference type="SUPFAM" id="SSF100939">
    <property type="entry name" value="SPOC domain-like"/>
    <property type="match status" value="1"/>
</dbReference>
<dbReference type="InterPro" id="IPR016194">
    <property type="entry name" value="SPOC-like_C_dom_sf"/>
</dbReference>
<comment type="similarity">
    <text evidence="2">Belongs to the prokaryotic Ku family.</text>
</comment>
<dbReference type="SMART" id="SM00559">
    <property type="entry name" value="Ku78"/>
    <property type="match status" value="1"/>
</dbReference>
<dbReference type="PIRSF" id="PIRSF006493">
    <property type="entry name" value="Prok_Ku"/>
    <property type="match status" value="1"/>
</dbReference>
<dbReference type="CDD" id="cd00789">
    <property type="entry name" value="KU_like"/>
    <property type="match status" value="1"/>
</dbReference>
<reference evidence="4" key="1">
    <citation type="submission" date="2016-08" db="EMBL/GenBank/DDBJ databases">
        <authorList>
            <person name="Seilhamer J.J."/>
        </authorList>
    </citation>
    <scope>NUCLEOTIDE SEQUENCE [LARGE SCALE GENOMIC DNA]</scope>
    <source>
        <strain evidence="4">A37T2</strain>
    </source>
</reference>
<dbReference type="RefSeq" id="WP_089714881.1">
    <property type="nucleotide sequence ID" value="NZ_FMAR01000016.1"/>
</dbReference>
<dbReference type="HAMAP" id="MF_01875">
    <property type="entry name" value="Prokaryotic_Ku"/>
    <property type="match status" value="1"/>
</dbReference>
<accession>A0A1C4FRH0</accession>
<evidence type="ECO:0000256" key="1">
    <source>
        <dbReference type="ARBA" id="ARBA00023125"/>
    </source>
</evidence>
<dbReference type="PANTHER" id="PTHR41251:SF1">
    <property type="entry name" value="NON-HOMOLOGOUS END JOINING PROTEIN KU"/>
    <property type="match status" value="1"/>
</dbReference>
<dbReference type="GO" id="GO:0006310">
    <property type="term" value="P:DNA recombination"/>
    <property type="evidence" value="ECO:0007669"/>
    <property type="project" value="UniProtKB-KW"/>
</dbReference>
<gene>
    <name evidence="2" type="primary">ku</name>
    <name evidence="4" type="ORF">GA0116948_11643</name>
</gene>
<dbReference type="Pfam" id="PF02735">
    <property type="entry name" value="Ku"/>
    <property type="match status" value="1"/>
</dbReference>
<keyword evidence="2" id="KW-0233">DNA recombination</keyword>
<feature type="domain" description="Ku" evidence="3">
    <location>
        <begin position="52"/>
        <end position="179"/>
    </location>
</feature>
<evidence type="ECO:0000313" key="5">
    <source>
        <dbReference type="Proteomes" id="UP000242818"/>
    </source>
</evidence>
<dbReference type="PANTHER" id="PTHR41251">
    <property type="entry name" value="NON-HOMOLOGOUS END JOINING PROTEIN KU"/>
    <property type="match status" value="1"/>
</dbReference>
<dbReference type="AlphaFoldDB" id="A0A1C4FRH0"/>
<protein>
    <recommendedName>
        <fullName evidence="2">Non-homologous end joining protein Ku</fullName>
    </recommendedName>
</protein>
<keyword evidence="1 2" id="KW-0238">DNA-binding</keyword>
<evidence type="ECO:0000313" key="4">
    <source>
        <dbReference type="EMBL" id="SCC58185.1"/>
    </source>
</evidence>
<organism evidence="4 5">
    <name type="scientific">Chitinophaga costaii</name>
    <dbReference type="NCBI Taxonomy" id="1335309"/>
    <lineage>
        <taxon>Bacteria</taxon>
        <taxon>Pseudomonadati</taxon>
        <taxon>Bacteroidota</taxon>
        <taxon>Chitinophagia</taxon>
        <taxon>Chitinophagales</taxon>
        <taxon>Chitinophagaceae</taxon>
        <taxon>Chitinophaga</taxon>
    </lineage>
</organism>
<evidence type="ECO:0000256" key="2">
    <source>
        <dbReference type="HAMAP-Rule" id="MF_01875"/>
    </source>
</evidence>
<dbReference type="GO" id="GO:0006303">
    <property type="term" value="P:double-strand break repair via nonhomologous end joining"/>
    <property type="evidence" value="ECO:0007669"/>
    <property type="project" value="UniProtKB-UniRule"/>
</dbReference>
<proteinExistence type="inferred from homology"/>
<dbReference type="STRING" id="1335309.GA0116948_11643"/>
<dbReference type="OrthoDB" id="9795084at2"/>
<dbReference type="EMBL" id="FMAR01000016">
    <property type="protein sequence ID" value="SCC58185.1"/>
    <property type="molecule type" value="Genomic_DNA"/>
</dbReference>
<dbReference type="InterPro" id="IPR009187">
    <property type="entry name" value="Prok_Ku"/>
</dbReference>
<name>A0A1C4FRH0_9BACT</name>
<sequence>MRAIWSGTIGFGLVNIPIKLYSAVSESRLDLDMLDKRDHAHIKFHRVNENTGKEVPWENIVKGYLYNDEYVILEDEDFEQAAPKKSKMIEIESFADQGDIDDIYYDTPYFIEPEKSGAKAYELLLQTLEKTGKVGLARFVLRSTEHLAVLRPRENHLLLQQLRFDEDVRKPDELSLPDGATKIGKKELDMAIALVKQYSAPFDIAQYKNEYRAELLKIVKAKASGKKPVVKKLKIVHTSSNDLLSQLKASIGSARNTSRGATTTRKRAS</sequence>
<keyword evidence="5" id="KW-1185">Reference proteome</keyword>
<dbReference type="Proteomes" id="UP000242818">
    <property type="component" value="Unassembled WGS sequence"/>
</dbReference>
<keyword evidence="2" id="KW-0234">DNA repair</keyword>
<keyword evidence="2" id="KW-0227">DNA damage</keyword>
<comment type="function">
    <text evidence="2">With LigD forms a non-homologous end joining (NHEJ) DNA repair enzyme, which repairs dsDNA breaks with reduced fidelity. Binds linear dsDNA with 5'- and 3'- overhangs but not closed circular dsDNA nor ssDNA. Recruits and stimulates the ligase activity of LigD.</text>
</comment>